<accession>W1XNK2</accession>
<keyword evidence="2" id="KW-0808">Transferase</keyword>
<organism evidence="2">
    <name type="scientific">human gut metagenome</name>
    <dbReference type="NCBI Taxonomy" id="408170"/>
    <lineage>
        <taxon>unclassified sequences</taxon>
        <taxon>metagenomes</taxon>
        <taxon>organismal metagenomes</taxon>
    </lineage>
</organism>
<dbReference type="AlphaFoldDB" id="W1XNK2"/>
<feature type="transmembrane region" description="Helical" evidence="1">
    <location>
        <begin position="81"/>
        <end position="98"/>
    </location>
</feature>
<evidence type="ECO:0000313" key="2">
    <source>
        <dbReference type="EMBL" id="ETJ31802.1"/>
    </source>
</evidence>
<comment type="caution">
    <text evidence="2">The sequence shown here is derived from an EMBL/GenBank/DDBJ whole genome shotgun (WGS) entry which is preliminary data.</text>
</comment>
<feature type="transmembrane region" description="Helical" evidence="1">
    <location>
        <begin position="31"/>
        <end position="52"/>
    </location>
</feature>
<evidence type="ECO:0000256" key="1">
    <source>
        <dbReference type="SAM" id="Phobius"/>
    </source>
</evidence>
<gene>
    <name evidence="2" type="ORF">Q604_UNBC13716G0001</name>
</gene>
<keyword evidence="1" id="KW-1133">Transmembrane helix</keyword>
<sequence>TSRIIPGFIYNMTWGVGIVLFYTLMATKYPLYTFVSLVPFSAIGALGVMKLIRKGKSRALKWIIMGPTLLLWIAYVAGSFFAPWGFYCLLYVVVAMAIL</sequence>
<reference evidence="2" key="1">
    <citation type="submission" date="2013-12" db="EMBL/GenBank/DDBJ databases">
        <title>A Varibaculum cambriense genome reconstructed from a premature infant gut community with otherwise low bacterial novelty that shifts toward anaerobic metabolism during the third week of life.</title>
        <authorList>
            <person name="Brown C.T."/>
            <person name="Sharon I."/>
            <person name="Thomas B.C."/>
            <person name="Castelle C.J."/>
            <person name="Morowitz M.J."/>
            <person name="Banfield J.F."/>
        </authorList>
    </citation>
    <scope>NUCLEOTIDE SEQUENCE</scope>
</reference>
<dbReference type="EMBL" id="AZMM01013716">
    <property type="protein sequence ID" value="ETJ31802.1"/>
    <property type="molecule type" value="Genomic_DNA"/>
</dbReference>
<dbReference type="GO" id="GO:0016740">
    <property type="term" value="F:transferase activity"/>
    <property type="evidence" value="ECO:0007669"/>
    <property type="project" value="UniProtKB-KW"/>
</dbReference>
<keyword evidence="1" id="KW-0812">Transmembrane</keyword>
<name>W1XNK2_9ZZZZ</name>
<protein>
    <submittedName>
        <fullName evidence="2">Glycosyl transferase family 39</fullName>
    </submittedName>
</protein>
<keyword evidence="1" id="KW-0472">Membrane</keyword>
<feature type="non-terminal residue" evidence="2">
    <location>
        <position position="99"/>
    </location>
</feature>
<proteinExistence type="predicted"/>
<feature type="non-terminal residue" evidence="2">
    <location>
        <position position="1"/>
    </location>
</feature>
<feature type="transmembrane region" description="Helical" evidence="1">
    <location>
        <begin position="7"/>
        <end position="25"/>
    </location>
</feature>